<dbReference type="InterPro" id="IPR051795">
    <property type="entry name" value="Glycosyl_Hydrlase_43"/>
</dbReference>
<evidence type="ECO:0000256" key="3">
    <source>
        <dbReference type="ARBA" id="ARBA00023295"/>
    </source>
</evidence>
<evidence type="ECO:0000256" key="2">
    <source>
        <dbReference type="ARBA" id="ARBA00022801"/>
    </source>
</evidence>
<accession>A0A238Z521</accession>
<dbReference type="Gene3D" id="2.60.120.200">
    <property type="match status" value="1"/>
</dbReference>
<keyword evidence="7" id="KW-0732">Signal</keyword>
<dbReference type="Pfam" id="PF17851">
    <property type="entry name" value="GH43_C2"/>
    <property type="match status" value="1"/>
</dbReference>
<name>A0A238Z521_9FLAO</name>
<evidence type="ECO:0000256" key="6">
    <source>
        <dbReference type="RuleBase" id="RU361187"/>
    </source>
</evidence>
<organism evidence="9 10">
    <name type="scientific">Lutibacter agarilyticus</name>
    <dbReference type="NCBI Taxonomy" id="1109740"/>
    <lineage>
        <taxon>Bacteria</taxon>
        <taxon>Pseudomonadati</taxon>
        <taxon>Bacteroidota</taxon>
        <taxon>Flavobacteriia</taxon>
        <taxon>Flavobacteriales</taxon>
        <taxon>Flavobacteriaceae</taxon>
        <taxon>Lutibacter</taxon>
    </lineage>
</organism>
<feature type="site" description="Important for catalytic activity, responsible for pKa modulation of the active site Glu and correct orientation of both the proton donor and substrate" evidence="5">
    <location>
        <position position="160"/>
    </location>
</feature>
<proteinExistence type="inferred from homology"/>
<evidence type="ECO:0000313" key="10">
    <source>
        <dbReference type="Proteomes" id="UP000198384"/>
    </source>
</evidence>
<dbReference type="Pfam" id="PF04616">
    <property type="entry name" value="Glyco_hydro_43"/>
    <property type="match status" value="1"/>
</dbReference>
<evidence type="ECO:0000259" key="8">
    <source>
        <dbReference type="Pfam" id="PF17851"/>
    </source>
</evidence>
<dbReference type="InterPro" id="IPR013320">
    <property type="entry name" value="ConA-like_dom_sf"/>
</dbReference>
<keyword evidence="10" id="KW-1185">Reference proteome</keyword>
<feature type="active site" description="Proton acceptor" evidence="4">
    <location>
        <position position="52"/>
    </location>
</feature>
<dbReference type="PANTHER" id="PTHR42812:SF12">
    <property type="entry name" value="BETA-XYLOSIDASE-RELATED"/>
    <property type="match status" value="1"/>
</dbReference>
<evidence type="ECO:0000313" key="9">
    <source>
        <dbReference type="EMBL" id="SNR77943.1"/>
    </source>
</evidence>
<comment type="similarity">
    <text evidence="1 6">Belongs to the glycosyl hydrolase 43 family.</text>
</comment>
<dbReference type="Gene3D" id="2.115.10.20">
    <property type="entry name" value="Glycosyl hydrolase domain, family 43"/>
    <property type="match status" value="1"/>
</dbReference>
<dbReference type="GO" id="GO:0005975">
    <property type="term" value="P:carbohydrate metabolic process"/>
    <property type="evidence" value="ECO:0007669"/>
    <property type="project" value="InterPro"/>
</dbReference>
<dbReference type="SUPFAM" id="SSF75005">
    <property type="entry name" value="Arabinanase/levansucrase/invertase"/>
    <property type="match status" value="1"/>
</dbReference>
<dbReference type="InterPro" id="IPR006710">
    <property type="entry name" value="Glyco_hydro_43"/>
</dbReference>
<reference evidence="9 10" key="1">
    <citation type="submission" date="2017-06" db="EMBL/GenBank/DDBJ databases">
        <authorList>
            <person name="Kim H.J."/>
            <person name="Triplett B.A."/>
        </authorList>
    </citation>
    <scope>NUCLEOTIDE SEQUENCE [LARGE SCALE GENOMIC DNA]</scope>
    <source>
        <strain evidence="9 10">DSM 29150</strain>
    </source>
</reference>
<feature type="active site" description="Proton donor" evidence="4">
    <location>
        <position position="234"/>
    </location>
</feature>
<feature type="signal peptide" evidence="7">
    <location>
        <begin position="1"/>
        <end position="22"/>
    </location>
</feature>
<sequence length="572" mass="65564">MKVKKILSVLILFISFYSIAIAQKVDAKGEILDLEENENTFRNPIIPGFNPDPSICRVGDDFYLVTSSFEYFPGVPIYHSTDLVNWELIGHVLSRPSQLNLDTTKDSAGIYAPTIRYNNGTFYMVTTVVGPKFGNFIVTAKDPSGPWSEPHWINGAPGIDPSLFFDEDGKVYMSGNMPSKEKLWKAHNLLWLQELDVNTWQLLGERTIILNAADYYQKGTLLDRDNNNYLNSIEASHVYKKNGYYYHMFAMGGTGHNHAVTITRSKNIYGPYELDPSSPILTHRDLSSTHPITTTGHADLVDTPEGDWWIVYLGKRPNDGLRFMLGRETFISPVDWSGTWPIVNPDRKVGRSELIQIKPKNLKPSKNTVNDFRDDFTESKLNLHWTFKRTPRSEWWSLNERKGFLRMKTRPNKISEITNPSYLGKRLAHFNFSASTELDFKPNSEYEEAGLVIERDINYHVKFVIAKVNEKKVLRLVLRNGPDNQDEVIDQAIITKGDIILKVTGEGFLYTFSYSTNRKDWIEMKKPIDCRDNNFYKGGKWTGAFVGIYTSSNGSQSNNNADFDWFEYKENK</sequence>
<feature type="chain" id="PRO_5013235131" evidence="7">
    <location>
        <begin position="23"/>
        <end position="572"/>
    </location>
</feature>
<dbReference type="OrthoDB" id="9801455at2"/>
<dbReference type="Proteomes" id="UP000198384">
    <property type="component" value="Unassembled WGS sequence"/>
</dbReference>
<dbReference type="GO" id="GO:0004553">
    <property type="term" value="F:hydrolase activity, hydrolyzing O-glycosyl compounds"/>
    <property type="evidence" value="ECO:0007669"/>
    <property type="project" value="InterPro"/>
</dbReference>
<evidence type="ECO:0000256" key="4">
    <source>
        <dbReference type="PIRSR" id="PIRSR606710-1"/>
    </source>
</evidence>
<dbReference type="PANTHER" id="PTHR42812">
    <property type="entry name" value="BETA-XYLOSIDASE"/>
    <property type="match status" value="1"/>
</dbReference>
<dbReference type="EMBL" id="FZNT01000013">
    <property type="protein sequence ID" value="SNR77943.1"/>
    <property type="molecule type" value="Genomic_DNA"/>
</dbReference>
<protein>
    <submittedName>
        <fullName evidence="9">Alpha-N-arabinofuranosidase</fullName>
    </submittedName>
</protein>
<dbReference type="InterPro" id="IPR023296">
    <property type="entry name" value="Glyco_hydro_beta-prop_sf"/>
</dbReference>
<evidence type="ECO:0000256" key="7">
    <source>
        <dbReference type="SAM" id="SignalP"/>
    </source>
</evidence>
<evidence type="ECO:0000256" key="1">
    <source>
        <dbReference type="ARBA" id="ARBA00009865"/>
    </source>
</evidence>
<keyword evidence="3 6" id="KW-0326">Glycosidase</keyword>
<gene>
    <name evidence="9" type="ORF">SAMN06265371_1136</name>
</gene>
<dbReference type="CDD" id="cd18617">
    <property type="entry name" value="GH43_XynB-like"/>
    <property type="match status" value="1"/>
</dbReference>
<dbReference type="RefSeq" id="WP_089382910.1">
    <property type="nucleotide sequence ID" value="NZ_FZNT01000013.1"/>
</dbReference>
<dbReference type="SUPFAM" id="SSF49899">
    <property type="entry name" value="Concanavalin A-like lectins/glucanases"/>
    <property type="match status" value="1"/>
</dbReference>
<evidence type="ECO:0000256" key="5">
    <source>
        <dbReference type="PIRSR" id="PIRSR606710-2"/>
    </source>
</evidence>
<dbReference type="AlphaFoldDB" id="A0A238Z521"/>
<keyword evidence="2 6" id="KW-0378">Hydrolase</keyword>
<dbReference type="InterPro" id="IPR041542">
    <property type="entry name" value="GH43_C2"/>
</dbReference>
<feature type="domain" description="Beta-xylosidase C-terminal Concanavalin A-like" evidence="8">
    <location>
        <begin position="373"/>
        <end position="569"/>
    </location>
</feature>